<protein>
    <submittedName>
        <fullName evidence="2">Uncharacterized protein</fullName>
    </submittedName>
</protein>
<dbReference type="InterPro" id="IPR012334">
    <property type="entry name" value="Pectin_lyas_fold"/>
</dbReference>
<dbReference type="Gene3D" id="2.160.20.10">
    <property type="entry name" value="Single-stranded right-handed beta-helix, Pectin lyase-like"/>
    <property type="match status" value="1"/>
</dbReference>
<sequence>MNLNAETCRNLLSGNIFAPLSMSSFSMINSSAVSNTETWSPPLSPTATNTTRQISPFPQCRVVRSSSFISCKGLGAFGGALALFGSAYAEIEKSTFQCCSVENEAETGRRKAGGAILVSGQGEQQVRIWKCTFSENRAERGGALVFVNVTRIQIEDSSFTKNEESGHEGRRRQDGRKEERGEGGGVWVCGRMDELLVCGVVSEKNMAEGGGWLSVSSLARTSTISSCLFCGNRAERAGGGMLFGGEGDCVSIVFEFCRFVRNEVPDRMGGEAVGSDVCFVDCSADTVDSSMSVENCWSTSNTAQIGVLSSEGDFSSLSLLSTSHDSNQETGRTVHVSTSGTDKSGCGSTSNAACATVGGAVTLAGSTKMEIGVGAGTFGETTPVTLQLDQSLSITGNAKQSTTLTTPVNFITVDLKSSLTLCNLVVHPKGRLLACSVGVVSLSSIAIADNANVFSDSVILQIHISHLTDSPHVDSLTVETLTATFDGLRLDF</sequence>
<dbReference type="PANTHER" id="PTHR11319:SF35">
    <property type="entry name" value="OUTER MEMBRANE PROTEIN PMPC-RELATED"/>
    <property type="match status" value="1"/>
</dbReference>
<dbReference type="SUPFAM" id="SSF51126">
    <property type="entry name" value="Pectin lyase-like"/>
    <property type="match status" value="1"/>
</dbReference>
<reference evidence="2 3" key="1">
    <citation type="journal article" date="2022" name="bioRxiv">
        <title>Genomics of Preaxostyla Flagellates Illuminates Evolutionary Transitions and the Path Towards Mitochondrial Loss.</title>
        <authorList>
            <person name="Novak L.V.F."/>
            <person name="Treitli S.C."/>
            <person name="Pyrih J."/>
            <person name="Halakuc P."/>
            <person name="Pipaliya S.V."/>
            <person name="Vacek V."/>
            <person name="Brzon O."/>
            <person name="Soukal P."/>
            <person name="Eme L."/>
            <person name="Dacks J.B."/>
            <person name="Karnkowska A."/>
            <person name="Elias M."/>
            <person name="Hampl V."/>
        </authorList>
    </citation>
    <scope>NUCLEOTIDE SEQUENCE [LARGE SCALE GENOMIC DNA]</scope>
    <source>
        <strain evidence="2">NAU3</strain>
        <tissue evidence="2">Gut</tissue>
    </source>
</reference>
<accession>A0ABQ9XDK1</accession>
<comment type="caution">
    <text evidence="2">The sequence shown here is derived from an EMBL/GenBank/DDBJ whole genome shotgun (WGS) entry which is preliminary data.</text>
</comment>
<dbReference type="InterPro" id="IPR011050">
    <property type="entry name" value="Pectin_lyase_fold/virulence"/>
</dbReference>
<evidence type="ECO:0000313" key="2">
    <source>
        <dbReference type="EMBL" id="KAK2948732.1"/>
    </source>
</evidence>
<feature type="compositionally biased region" description="Basic and acidic residues" evidence="1">
    <location>
        <begin position="161"/>
        <end position="182"/>
    </location>
</feature>
<keyword evidence="3" id="KW-1185">Reference proteome</keyword>
<feature type="region of interest" description="Disordered" evidence="1">
    <location>
        <begin position="158"/>
        <end position="183"/>
    </location>
</feature>
<dbReference type="Proteomes" id="UP001281761">
    <property type="component" value="Unassembled WGS sequence"/>
</dbReference>
<organism evidence="2 3">
    <name type="scientific">Blattamonas nauphoetae</name>
    <dbReference type="NCBI Taxonomy" id="2049346"/>
    <lineage>
        <taxon>Eukaryota</taxon>
        <taxon>Metamonada</taxon>
        <taxon>Preaxostyla</taxon>
        <taxon>Oxymonadida</taxon>
        <taxon>Blattamonas</taxon>
    </lineage>
</organism>
<name>A0ABQ9XDK1_9EUKA</name>
<evidence type="ECO:0000256" key="1">
    <source>
        <dbReference type="SAM" id="MobiDB-lite"/>
    </source>
</evidence>
<evidence type="ECO:0000313" key="3">
    <source>
        <dbReference type="Proteomes" id="UP001281761"/>
    </source>
</evidence>
<proteinExistence type="predicted"/>
<dbReference type="EMBL" id="JARBJD010000170">
    <property type="protein sequence ID" value="KAK2948732.1"/>
    <property type="molecule type" value="Genomic_DNA"/>
</dbReference>
<gene>
    <name evidence="2" type="ORF">BLNAU_16370</name>
</gene>
<dbReference type="PANTHER" id="PTHR11319">
    <property type="entry name" value="G PROTEIN-COUPLED RECEPTOR-RELATED"/>
    <property type="match status" value="1"/>
</dbReference>